<dbReference type="AlphaFoldDB" id="A0A8J5I175"/>
<organism evidence="5 6">
    <name type="scientific">Zingiber officinale</name>
    <name type="common">Ginger</name>
    <name type="synonym">Amomum zingiber</name>
    <dbReference type="NCBI Taxonomy" id="94328"/>
    <lineage>
        <taxon>Eukaryota</taxon>
        <taxon>Viridiplantae</taxon>
        <taxon>Streptophyta</taxon>
        <taxon>Embryophyta</taxon>
        <taxon>Tracheophyta</taxon>
        <taxon>Spermatophyta</taxon>
        <taxon>Magnoliopsida</taxon>
        <taxon>Liliopsida</taxon>
        <taxon>Zingiberales</taxon>
        <taxon>Zingiberaceae</taxon>
        <taxon>Zingiber</taxon>
    </lineage>
</organism>
<reference evidence="5 6" key="1">
    <citation type="submission" date="2020-08" db="EMBL/GenBank/DDBJ databases">
        <title>Plant Genome Project.</title>
        <authorList>
            <person name="Zhang R.-G."/>
        </authorList>
    </citation>
    <scope>NUCLEOTIDE SEQUENCE [LARGE SCALE GENOMIC DNA]</scope>
    <source>
        <tissue evidence="5">Rhizome</tissue>
    </source>
</reference>
<dbReference type="Proteomes" id="UP000734854">
    <property type="component" value="Unassembled WGS sequence"/>
</dbReference>
<evidence type="ECO:0000313" key="6">
    <source>
        <dbReference type="Proteomes" id="UP000734854"/>
    </source>
</evidence>
<dbReference type="Pfam" id="PF05605">
    <property type="entry name" value="zf-Di19"/>
    <property type="match status" value="1"/>
</dbReference>
<proteinExistence type="inferred from homology"/>
<gene>
    <name evidence="5" type="ORF">ZIOFF_005172</name>
</gene>
<evidence type="ECO:0000256" key="1">
    <source>
        <dbReference type="ARBA" id="ARBA00007109"/>
    </source>
</evidence>
<evidence type="ECO:0000313" key="5">
    <source>
        <dbReference type="EMBL" id="KAG6531366.1"/>
    </source>
</evidence>
<keyword evidence="6" id="KW-1185">Reference proteome</keyword>
<dbReference type="PANTHER" id="PTHR31875:SF26">
    <property type="entry name" value="PROTEIN DEHYDRATION-INDUCED 19-RELATED"/>
    <property type="match status" value="1"/>
</dbReference>
<dbReference type="PANTHER" id="PTHR31875">
    <property type="entry name" value="PROTEIN DEHYDRATION-INDUCED 19"/>
    <property type="match status" value="1"/>
</dbReference>
<feature type="compositionally biased region" description="Basic and acidic residues" evidence="2">
    <location>
        <begin position="182"/>
        <end position="197"/>
    </location>
</feature>
<feature type="compositionally biased region" description="Polar residues" evidence="2">
    <location>
        <begin position="166"/>
        <end position="180"/>
    </location>
</feature>
<feature type="domain" description="Di19 zinc-binding" evidence="3">
    <location>
        <begin position="57"/>
        <end position="118"/>
    </location>
</feature>
<name>A0A8J5I175_ZINOF</name>
<accession>A0A8J5I175</accession>
<dbReference type="Pfam" id="PF14571">
    <property type="entry name" value="Di19_C"/>
    <property type="match status" value="1"/>
</dbReference>
<evidence type="ECO:0000259" key="3">
    <source>
        <dbReference type="Pfam" id="PF05605"/>
    </source>
</evidence>
<evidence type="ECO:0000259" key="4">
    <source>
        <dbReference type="Pfam" id="PF14571"/>
    </source>
</evidence>
<dbReference type="InterPro" id="IPR027935">
    <property type="entry name" value="Di19_C"/>
</dbReference>
<comment type="similarity">
    <text evidence="1">Belongs to the Di19 family.</text>
</comment>
<dbReference type="InterPro" id="IPR008598">
    <property type="entry name" value="Di19_Zn-bd"/>
</dbReference>
<protein>
    <submittedName>
        <fullName evidence="5">Uncharacterized protein</fullName>
    </submittedName>
</protein>
<dbReference type="EMBL" id="JACMSC010000002">
    <property type="protein sequence ID" value="KAG6531366.1"/>
    <property type="molecule type" value="Genomic_DNA"/>
</dbReference>
<dbReference type="InterPro" id="IPR033347">
    <property type="entry name" value="Di19"/>
</dbReference>
<evidence type="ECO:0000256" key="2">
    <source>
        <dbReference type="SAM" id="MobiDB-lite"/>
    </source>
</evidence>
<feature type="domain" description="Di19 C-terminal" evidence="4">
    <location>
        <begin position="133"/>
        <end position="213"/>
    </location>
</feature>
<comment type="caution">
    <text evidence="5">The sequence shown here is derived from an EMBL/GenBank/DDBJ whole genome shotgun (WGS) entry which is preliminary data.</text>
</comment>
<feature type="region of interest" description="Disordered" evidence="2">
    <location>
        <begin position="163"/>
        <end position="198"/>
    </location>
</feature>
<sequence>MESDAWSRFSAAASKRHQAALQSRYVDASRDPSLRSWRDLFLGFEELDGGEDDLRTEYPCPFCSEDFDFVGLCCHIDDEHPAEARNVQTFGGGVCKVCPICAASVGVDLVGHLMTQHGNFFKISFLFSSDWGSSHRVPPPAATDSFISSLIYTLSLDESSKEGQAESLSEGNLTSNNSDENLVERVEPSLTDKDQKERARRSMFVQELVLSTIFDSTL</sequence>